<feature type="transmembrane region" description="Helical" evidence="8">
    <location>
        <begin position="272"/>
        <end position="295"/>
    </location>
</feature>
<gene>
    <name evidence="9" type="ORF">ACFO8Q_15050</name>
</gene>
<feature type="transmembrane region" description="Helical" evidence="8">
    <location>
        <begin position="336"/>
        <end position="359"/>
    </location>
</feature>
<evidence type="ECO:0000256" key="7">
    <source>
        <dbReference type="ARBA" id="ARBA00023136"/>
    </source>
</evidence>
<evidence type="ECO:0000313" key="10">
    <source>
        <dbReference type="Proteomes" id="UP001596002"/>
    </source>
</evidence>
<evidence type="ECO:0000256" key="2">
    <source>
        <dbReference type="ARBA" id="ARBA00007998"/>
    </source>
</evidence>
<evidence type="ECO:0000256" key="1">
    <source>
        <dbReference type="ARBA" id="ARBA00004141"/>
    </source>
</evidence>
<comment type="caution">
    <text evidence="9">The sequence shown here is derived from an EMBL/GenBank/DDBJ whole genome shotgun (WGS) entry which is preliminary data.</text>
</comment>
<keyword evidence="3" id="KW-0813">Transport</keyword>
<evidence type="ECO:0000256" key="8">
    <source>
        <dbReference type="SAM" id="Phobius"/>
    </source>
</evidence>
<proteinExistence type="inferred from homology"/>
<feature type="transmembrane region" description="Helical" evidence="8">
    <location>
        <begin position="219"/>
        <end position="242"/>
    </location>
</feature>
<comment type="similarity">
    <text evidence="2">Belongs to the amino acid-polyamine-organocation (APC) superfamily. Spore germination protein (SGP) (TC 2.A.3.9) family.</text>
</comment>
<dbReference type="EMBL" id="JBHSHC010000112">
    <property type="protein sequence ID" value="MFC4768660.1"/>
    <property type="molecule type" value="Genomic_DNA"/>
</dbReference>
<dbReference type="RefSeq" id="WP_380026610.1">
    <property type="nucleotide sequence ID" value="NZ_JBHSHC010000112.1"/>
</dbReference>
<accession>A0ABV9Q3L6</accession>
<dbReference type="InterPro" id="IPR004761">
    <property type="entry name" value="Spore_GerAB"/>
</dbReference>
<evidence type="ECO:0000256" key="4">
    <source>
        <dbReference type="ARBA" id="ARBA00022544"/>
    </source>
</evidence>
<evidence type="ECO:0000313" key="9">
    <source>
        <dbReference type="EMBL" id="MFC4768660.1"/>
    </source>
</evidence>
<protein>
    <submittedName>
        <fullName evidence="9">Endospore germination permease</fullName>
    </submittedName>
</protein>
<feature type="transmembrane region" description="Helical" evidence="8">
    <location>
        <begin position="307"/>
        <end position="324"/>
    </location>
</feature>
<organism evidence="9 10">
    <name type="scientific">Effusibacillus consociatus</name>
    <dbReference type="NCBI Taxonomy" id="1117041"/>
    <lineage>
        <taxon>Bacteria</taxon>
        <taxon>Bacillati</taxon>
        <taxon>Bacillota</taxon>
        <taxon>Bacilli</taxon>
        <taxon>Bacillales</taxon>
        <taxon>Alicyclobacillaceae</taxon>
        <taxon>Effusibacillus</taxon>
    </lineage>
</organism>
<comment type="subcellular location">
    <subcellularLocation>
        <location evidence="1">Membrane</location>
        <topology evidence="1">Multi-pass membrane protein</topology>
    </subcellularLocation>
</comment>
<dbReference type="PANTHER" id="PTHR34975">
    <property type="entry name" value="SPORE GERMINATION PROTEIN A2"/>
    <property type="match status" value="1"/>
</dbReference>
<evidence type="ECO:0000256" key="5">
    <source>
        <dbReference type="ARBA" id="ARBA00022692"/>
    </source>
</evidence>
<dbReference type="Pfam" id="PF03845">
    <property type="entry name" value="Spore_permease"/>
    <property type="match status" value="1"/>
</dbReference>
<reference evidence="10" key="1">
    <citation type="journal article" date="2019" name="Int. J. Syst. Evol. Microbiol.">
        <title>The Global Catalogue of Microorganisms (GCM) 10K type strain sequencing project: providing services to taxonomists for standard genome sequencing and annotation.</title>
        <authorList>
            <consortium name="The Broad Institute Genomics Platform"/>
            <consortium name="The Broad Institute Genome Sequencing Center for Infectious Disease"/>
            <person name="Wu L."/>
            <person name="Ma J."/>
        </authorList>
    </citation>
    <scope>NUCLEOTIDE SEQUENCE [LARGE SCALE GENOMIC DNA]</scope>
    <source>
        <strain evidence="10">WYCCWR 12678</strain>
    </source>
</reference>
<keyword evidence="10" id="KW-1185">Reference proteome</keyword>
<evidence type="ECO:0000256" key="3">
    <source>
        <dbReference type="ARBA" id="ARBA00022448"/>
    </source>
</evidence>
<keyword evidence="5 8" id="KW-0812">Transmembrane</keyword>
<feature type="transmembrane region" description="Helical" evidence="8">
    <location>
        <begin position="12"/>
        <end position="34"/>
    </location>
</feature>
<dbReference type="Proteomes" id="UP001596002">
    <property type="component" value="Unassembled WGS sequence"/>
</dbReference>
<dbReference type="PANTHER" id="PTHR34975:SF2">
    <property type="entry name" value="SPORE GERMINATION PROTEIN A2"/>
    <property type="match status" value="1"/>
</dbReference>
<sequence>MKKQETINSWQTASLFLAFMTGSAIINIPAPLTGAAKNGAWLSLLIANGIGFLLLACVLYLHRQYPGLTFIDYSRKTLGSWLTVVIAVPFLSTVFLMLSNIVLDIGGFFTSTMMKETPLYVFNSLILMTAALTARAGIEVMARMFTLLLYIMVTLVFAVLLFVLPYYRPEHLLPVFPKGIKPILHGAYMAWGFPYAELILFSMILPFTSKERKSPLVKFMFLAHLVNGVSLVTVIVCTIMAIGPLAGEIKYSVFQLARLINVQEIIERIESVIGFTLIAGSYMKATIVLFILNLALSQLLKLQDDRLLIFPVALVSLLLSLTMFKNEAEFVENVTVVWPLLITTVGVLPVLLITVVTLFKKNRK</sequence>
<name>A0ABV9Q3L6_9BACL</name>
<feature type="transmembrane region" description="Helical" evidence="8">
    <location>
        <begin position="187"/>
        <end position="207"/>
    </location>
</feature>
<evidence type="ECO:0000256" key="6">
    <source>
        <dbReference type="ARBA" id="ARBA00022989"/>
    </source>
</evidence>
<feature type="transmembrane region" description="Helical" evidence="8">
    <location>
        <begin position="145"/>
        <end position="167"/>
    </location>
</feature>
<keyword evidence="7 8" id="KW-0472">Membrane</keyword>
<keyword evidence="6 8" id="KW-1133">Transmembrane helix</keyword>
<dbReference type="NCBIfam" id="TIGR00912">
    <property type="entry name" value="2A0309"/>
    <property type="match status" value="1"/>
</dbReference>
<feature type="transmembrane region" description="Helical" evidence="8">
    <location>
        <begin position="81"/>
        <end position="99"/>
    </location>
</feature>
<feature type="transmembrane region" description="Helical" evidence="8">
    <location>
        <begin position="40"/>
        <end position="61"/>
    </location>
</feature>
<keyword evidence="4" id="KW-0309">Germination</keyword>
<feature type="transmembrane region" description="Helical" evidence="8">
    <location>
        <begin position="119"/>
        <end position="138"/>
    </location>
</feature>